<dbReference type="EMBL" id="DAATEH010000001">
    <property type="protein sequence ID" value="HAE8206804.1"/>
    <property type="molecule type" value="Genomic_DNA"/>
</dbReference>
<evidence type="ECO:0000313" key="2">
    <source>
        <dbReference type="EMBL" id="HAE8206804.1"/>
    </source>
</evidence>
<keyword evidence="1" id="KW-0812">Transmembrane</keyword>
<keyword evidence="1" id="KW-1133">Transmembrane helix</keyword>
<evidence type="ECO:0000256" key="1">
    <source>
        <dbReference type="SAM" id="Phobius"/>
    </source>
</evidence>
<dbReference type="AlphaFoldDB" id="A0A737GSC9"/>
<reference evidence="2" key="1">
    <citation type="journal article" date="2018" name="Genome Biol.">
        <title>SKESA: strategic k-mer extension for scrupulous assemblies.</title>
        <authorList>
            <person name="Souvorov A."/>
            <person name="Agarwala R."/>
            <person name="Lipman D.J."/>
        </authorList>
    </citation>
    <scope>NUCLEOTIDE SEQUENCE</scope>
    <source>
        <strain evidence="2">3472-64</strain>
    </source>
</reference>
<protein>
    <submittedName>
        <fullName evidence="2">Uncharacterized protein</fullName>
    </submittedName>
</protein>
<sequence length="64" mass="7618">MHCWPRVSRRLLWHRRVVVVVHGILISIFLVTTFFANYNPLILCNFRHLLVSIAGINKSIDFQW</sequence>
<feature type="transmembrane region" description="Helical" evidence="1">
    <location>
        <begin position="17"/>
        <end position="38"/>
    </location>
</feature>
<proteinExistence type="predicted"/>
<reference evidence="2" key="2">
    <citation type="submission" date="2018-07" db="EMBL/GenBank/DDBJ databases">
        <authorList>
            <consortium name="NCBI Pathogen Detection Project"/>
        </authorList>
    </citation>
    <scope>NUCLEOTIDE SEQUENCE</scope>
    <source>
        <strain evidence="2">3472-64</strain>
    </source>
</reference>
<organism evidence="2">
    <name type="scientific">Salmonella enterica subsp. salamae serovar 42:f,g,t:--</name>
    <dbReference type="NCBI Taxonomy" id="41518"/>
    <lineage>
        <taxon>Bacteria</taxon>
        <taxon>Pseudomonadati</taxon>
        <taxon>Pseudomonadota</taxon>
        <taxon>Gammaproteobacteria</taxon>
        <taxon>Enterobacterales</taxon>
        <taxon>Enterobacteriaceae</taxon>
        <taxon>Salmonella</taxon>
    </lineage>
</organism>
<keyword evidence="1" id="KW-0472">Membrane</keyword>
<name>A0A737GSC9_SALER</name>
<gene>
    <name evidence="2" type="ORF">GND11_000050</name>
</gene>
<accession>A0A737GSC9</accession>
<comment type="caution">
    <text evidence="2">The sequence shown here is derived from an EMBL/GenBank/DDBJ whole genome shotgun (WGS) entry which is preliminary data.</text>
</comment>